<keyword evidence="3" id="KW-1185">Reference proteome</keyword>
<proteinExistence type="predicted"/>
<sequence>MGALSFALPFTVLLYLLPLLNAHDLRKVATNVAEQLNNLIDIIGIPNEIHGDNGEIEFEFLDGSLNPLVVSRPISSIRDPTKLNVGFQAKVESKNLPLSPIRGDISTNVQLANQARWSQGALSGESKASKEFSSEEEWVKSSRDATEENRKNATFHLYLPDIKDTLRDKFAKTSMQLGLDVGVTSKKDTDENVVWVVDNRWRGRKNYIRLCKRLTDGSSSLMQKLRGKDCVKLPRSEFYLEPNMRKKDDTFRLVGLKIGTKTGNGKDYKDFGIGSNEIKQRGGVTDIVVEAPISDVSANYDESSMKVVDKFGTGLNIKMIDGRIANLLRDGKLSLSASTALKV</sequence>
<dbReference type="OrthoDB" id="7554890at2759"/>
<feature type="compositionally biased region" description="Basic and acidic residues" evidence="1">
    <location>
        <begin position="127"/>
        <end position="145"/>
    </location>
</feature>
<feature type="region of interest" description="Disordered" evidence="1">
    <location>
        <begin position="120"/>
        <end position="145"/>
    </location>
</feature>
<evidence type="ECO:0000256" key="2">
    <source>
        <dbReference type="SAM" id="SignalP"/>
    </source>
</evidence>
<accession>A0A6J1PS87</accession>
<dbReference type="GeneID" id="112454591"/>
<feature type="signal peptide" evidence="2">
    <location>
        <begin position="1"/>
        <end position="22"/>
    </location>
</feature>
<name>A0A6J1PS87_9HYME</name>
<evidence type="ECO:0000313" key="3">
    <source>
        <dbReference type="Proteomes" id="UP000504618"/>
    </source>
</evidence>
<dbReference type="RefSeq" id="XP_024871850.1">
    <property type="nucleotide sequence ID" value="XM_025016082.1"/>
</dbReference>
<dbReference type="Proteomes" id="UP000504618">
    <property type="component" value="Unplaced"/>
</dbReference>
<keyword evidence="2" id="KW-0732">Signal</keyword>
<reference evidence="4" key="1">
    <citation type="submission" date="2025-08" db="UniProtKB">
        <authorList>
            <consortium name="RefSeq"/>
        </authorList>
    </citation>
    <scope>IDENTIFICATION</scope>
    <source>
        <tissue evidence="4">Whole body</tissue>
    </source>
</reference>
<protein>
    <submittedName>
        <fullName evidence="4">Uncharacterized protein LOC112454591</fullName>
    </submittedName>
</protein>
<organism evidence="3 4">
    <name type="scientific">Temnothorax curvispinosus</name>
    <dbReference type="NCBI Taxonomy" id="300111"/>
    <lineage>
        <taxon>Eukaryota</taxon>
        <taxon>Metazoa</taxon>
        <taxon>Ecdysozoa</taxon>
        <taxon>Arthropoda</taxon>
        <taxon>Hexapoda</taxon>
        <taxon>Insecta</taxon>
        <taxon>Pterygota</taxon>
        <taxon>Neoptera</taxon>
        <taxon>Endopterygota</taxon>
        <taxon>Hymenoptera</taxon>
        <taxon>Apocrita</taxon>
        <taxon>Aculeata</taxon>
        <taxon>Formicoidea</taxon>
        <taxon>Formicidae</taxon>
        <taxon>Myrmicinae</taxon>
        <taxon>Temnothorax</taxon>
    </lineage>
</organism>
<gene>
    <name evidence="4" type="primary">LOC112454591</name>
</gene>
<dbReference type="AlphaFoldDB" id="A0A6J1PS87"/>
<evidence type="ECO:0000313" key="4">
    <source>
        <dbReference type="RefSeq" id="XP_024871850.1"/>
    </source>
</evidence>
<evidence type="ECO:0000256" key="1">
    <source>
        <dbReference type="SAM" id="MobiDB-lite"/>
    </source>
</evidence>
<feature type="chain" id="PRO_5027106258" evidence="2">
    <location>
        <begin position="23"/>
        <end position="343"/>
    </location>
</feature>